<protein>
    <recommendedName>
        <fullName evidence="4">SDR family NAD(P)-dependent oxidoreductase</fullName>
    </recommendedName>
</protein>
<organism evidence="3">
    <name type="scientific">marine metagenome</name>
    <dbReference type="NCBI Taxonomy" id="408172"/>
    <lineage>
        <taxon>unclassified sequences</taxon>
        <taxon>metagenomes</taxon>
        <taxon>ecological metagenomes</taxon>
    </lineage>
</organism>
<dbReference type="PANTHER" id="PTHR48107">
    <property type="entry name" value="NADPH-DEPENDENT ALDEHYDE REDUCTASE-LIKE PROTEIN, CHLOROPLASTIC-RELATED"/>
    <property type="match status" value="1"/>
</dbReference>
<name>A0A382NWU1_9ZZZZ</name>
<dbReference type="GO" id="GO:0016614">
    <property type="term" value="F:oxidoreductase activity, acting on CH-OH group of donors"/>
    <property type="evidence" value="ECO:0007669"/>
    <property type="project" value="UniProtKB-ARBA"/>
</dbReference>
<dbReference type="AlphaFoldDB" id="A0A382NWU1"/>
<reference evidence="3" key="1">
    <citation type="submission" date="2018-05" db="EMBL/GenBank/DDBJ databases">
        <authorList>
            <person name="Lanie J.A."/>
            <person name="Ng W.-L."/>
            <person name="Kazmierczak K.M."/>
            <person name="Andrzejewski T.M."/>
            <person name="Davidsen T.M."/>
            <person name="Wayne K.J."/>
            <person name="Tettelin H."/>
            <person name="Glass J.I."/>
            <person name="Rusch D."/>
            <person name="Podicherti R."/>
            <person name="Tsui H.-C.T."/>
            <person name="Winkler M.E."/>
        </authorList>
    </citation>
    <scope>NUCLEOTIDE SEQUENCE</scope>
</reference>
<accession>A0A382NWU1</accession>
<dbReference type="InterPro" id="IPR002347">
    <property type="entry name" value="SDR_fam"/>
</dbReference>
<keyword evidence="2" id="KW-0560">Oxidoreductase</keyword>
<evidence type="ECO:0000256" key="2">
    <source>
        <dbReference type="ARBA" id="ARBA00023002"/>
    </source>
</evidence>
<feature type="non-terminal residue" evidence="3">
    <location>
        <position position="87"/>
    </location>
</feature>
<dbReference type="InterPro" id="IPR036291">
    <property type="entry name" value="NAD(P)-bd_dom_sf"/>
</dbReference>
<dbReference type="SUPFAM" id="SSF51735">
    <property type="entry name" value="NAD(P)-binding Rossmann-fold domains"/>
    <property type="match status" value="1"/>
</dbReference>
<dbReference type="EMBL" id="UINC01102954">
    <property type="protein sequence ID" value="SVC64968.1"/>
    <property type="molecule type" value="Genomic_DNA"/>
</dbReference>
<evidence type="ECO:0000313" key="3">
    <source>
        <dbReference type="EMBL" id="SVC64968.1"/>
    </source>
</evidence>
<evidence type="ECO:0008006" key="4">
    <source>
        <dbReference type="Google" id="ProtNLM"/>
    </source>
</evidence>
<comment type="similarity">
    <text evidence="1">Belongs to the short-chain dehydrogenases/reductases (SDR) family.</text>
</comment>
<proteinExistence type="inferred from homology"/>
<sequence>MEIHVENSKQTDKFAIVTGAAKGIGKSIALKLAENGINVAINYKSSKDDAIILSDIIKSMGVDSFTVQADVSSLTQVTDMMDKIIQT</sequence>
<dbReference type="PANTHER" id="PTHR48107:SF7">
    <property type="entry name" value="RE15974P"/>
    <property type="match status" value="1"/>
</dbReference>
<dbReference type="Gene3D" id="3.40.50.720">
    <property type="entry name" value="NAD(P)-binding Rossmann-like Domain"/>
    <property type="match status" value="1"/>
</dbReference>
<evidence type="ECO:0000256" key="1">
    <source>
        <dbReference type="ARBA" id="ARBA00006484"/>
    </source>
</evidence>
<gene>
    <name evidence="3" type="ORF">METZ01_LOCUS317822</name>
</gene>
<dbReference type="Pfam" id="PF00106">
    <property type="entry name" value="adh_short"/>
    <property type="match status" value="1"/>
</dbReference>